<dbReference type="AlphaFoldDB" id="A0A438GP43"/>
<feature type="region of interest" description="Disordered" evidence="2">
    <location>
        <begin position="163"/>
        <end position="205"/>
    </location>
</feature>
<proteinExistence type="predicted"/>
<feature type="domain" description="Reverse transcriptase/retrotransposon-derived protein RNase H-like" evidence="4">
    <location>
        <begin position="578"/>
        <end position="668"/>
    </location>
</feature>
<evidence type="ECO:0000313" key="5">
    <source>
        <dbReference type="EMBL" id="RVW73967.1"/>
    </source>
</evidence>
<evidence type="ECO:0000256" key="1">
    <source>
        <dbReference type="ARBA" id="ARBA00023268"/>
    </source>
</evidence>
<dbReference type="PANTHER" id="PTHR37984">
    <property type="entry name" value="PROTEIN CBG26694"/>
    <property type="match status" value="1"/>
</dbReference>
<dbReference type="InterPro" id="IPR000477">
    <property type="entry name" value="RT_dom"/>
</dbReference>
<dbReference type="Proteomes" id="UP000288805">
    <property type="component" value="Unassembled WGS sequence"/>
</dbReference>
<dbReference type="Pfam" id="PF17919">
    <property type="entry name" value="RT_RNaseH_2"/>
    <property type="match status" value="1"/>
</dbReference>
<dbReference type="InterPro" id="IPR043128">
    <property type="entry name" value="Rev_trsase/Diguanyl_cyclase"/>
</dbReference>
<dbReference type="CDD" id="cd09274">
    <property type="entry name" value="RNase_HI_RT_Ty3"/>
    <property type="match status" value="1"/>
</dbReference>
<dbReference type="SUPFAM" id="SSF56672">
    <property type="entry name" value="DNA/RNA polymerases"/>
    <property type="match status" value="1"/>
</dbReference>
<gene>
    <name evidence="5" type="primary">pol_1917</name>
    <name evidence="5" type="ORF">CK203_053134</name>
</gene>
<dbReference type="Gene3D" id="3.30.70.270">
    <property type="match status" value="3"/>
</dbReference>
<dbReference type="Gene3D" id="3.10.10.10">
    <property type="entry name" value="HIV Type 1 Reverse Transcriptase, subunit A, domain 1"/>
    <property type="match status" value="1"/>
</dbReference>
<name>A0A438GP43_VITVI</name>
<keyword evidence="1" id="KW-0511">Multifunctional enzyme</keyword>
<dbReference type="InterPro" id="IPR050951">
    <property type="entry name" value="Retrovirus_Pol_polyprotein"/>
</dbReference>
<protein>
    <submittedName>
        <fullName evidence="5">Retrovirus-related Pol polyprotein from transposon 17.6</fullName>
    </submittedName>
</protein>
<evidence type="ECO:0000259" key="3">
    <source>
        <dbReference type="Pfam" id="PF00078"/>
    </source>
</evidence>
<reference evidence="5 6" key="1">
    <citation type="journal article" date="2018" name="PLoS Genet.">
        <title>Population sequencing reveals clonal diversity and ancestral inbreeding in the grapevine cultivar Chardonnay.</title>
        <authorList>
            <person name="Roach M.J."/>
            <person name="Johnson D.L."/>
            <person name="Bohlmann J."/>
            <person name="van Vuuren H.J."/>
            <person name="Jones S.J."/>
            <person name="Pretorius I.S."/>
            <person name="Schmidt S.A."/>
            <person name="Borneman A.R."/>
        </authorList>
    </citation>
    <scope>NUCLEOTIDE SEQUENCE [LARGE SCALE GENOMIC DNA]</scope>
    <source>
        <strain evidence="6">cv. Chardonnay</strain>
        <tissue evidence="5">Leaf</tissue>
    </source>
</reference>
<dbReference type="InterPro" id="IPR041577">
    <property type="entry name" value="RT_RNaseH_2"/>
</dbReference>
<feature type="domain" description="Reverse transcriptase" evidence="3">
    <location>
        <begin position="415"/>
        <end position="477"/>
    </location>
</feature>
<accession>A0A438GP43</accession>
<evidence type="ECO:0000259" key="4">
    <source>
        <dbReference type="Pfam" id="PF17919"/>
    </source>
</evidence>
<feature type="compositionally biased region" description="Basic and acidic residues" evidence="2">
    <location>
        <begin position="163"/>
        <end position="172"/>
    </location>
</feature>
<dbReference type="Pfam" id="PF00078">
    <property type="entry name" value="RVT_1"/>
    <property type="match status" value="1"/>
</dbReference>
<dbReference type="EMBL" id="QGNW01000379">
    <property type="protein sequence ID" value="RVW73967.1"/>
    <property type="molecule type" value="Genomic_DNA"/>
</dbReference>
<dbReference type="InterPro" id="IPR043502">
    <property type="entry name" value="DNA/RNA_pol_sf"/>
</dbReference>
<comment type="caution">
    <text evidence="5">The sequence shown here is derived from an EMBL/GenBank/DDBJ whole genome shotgun (WGS) entry which is preliminary data.</text>
</comment>
<evidence type="ECO:0000256" key="2">
    <source>
        <dbReference type="SAM" id="MobiDB-lite"/>
    </source>
</evidence>
<organism evidence="5 6">
    <name type="scientific">Vitis vinifera</name>
    <name type="common">Grape</name>
    <dbReference type="NCBI Taxonomy" id="29760"/>
    <lineage>
        <taxon>Eukaryota</taxon>
        <taxon>Viridiplantae</taxon>
        <taxon>Streptophyta</taxon>
        <taxon>Embryophyta</taxon>
        <taxon>Tracheophyta</taxon>
        <taxon>Spermatophyta</taxon>
        <taxon>Magnoliopsida</taxon>
        <taxon>eudicotyledons</taxon>
        <taxon>Gunneridae</taxon>
        <taxon>Pentapetalae</taxon>
        <taxon>rosids</taxon>
        <taxon>Vitales</taxon>
        <taxon>Vitaceae</taxon>
        <taxon>Viteae</taxon>
        <taxon>Vitis</taxon>
    </lineage>
</organism>
<evidence type="ECO:0000313" key="6">
    <source>
        <dbReference type="Proteomes" id="UP000288805"/>
    </source>
</evidence>
<dbReference type="CDD" id="cd01647">
    <property type="entry name" value="RT_LTR"/>
    <property type="match status" value="1"/>
</dbReference>
<sequence>MARRIEEFELRNVHTEAQPQAMPTSFEYINHPNLTTQPQPQPSMSTSSLEQAILKISKVMEDFVGEQQKINSHLNEKIDNMESSINVRMEGVYNDLSLRIEKVQDSIEKLTNLDIARGKRKLPPQPHHNLQGTNAKRSRKVLKIDTLVGDCYDNSMDQPSIENHKVQDDKGLPEPFKASTSLGKRRETNSLGPNGKDANFVWDPGGIQHEVGGNAKMMKEKEEKREFWPLVLLPLWDIFWSTSSSPFYTYYIPFRSSGSQDSNASNGVQIGVEPKNLWSFQENWTKLSGNFAHLNPRCEKFRTVRNTSWHTSAISHTSNPFSYHAKQGAKISHTTIQGAKFIPSLANFGAPTGLPHPRSHDHRIPLQPRACLICVRPYRYPYFQKQEIERLVEEMLSQGIIQPSQSPFSSPVLLVRKHDESWRFCVDYRVLNRVMVKDKFPIPVIDELLDELHGAKFFTKLDLRSGYFQIRMALLMYIKQPSELTMGTSNSCSTWVEHLKHVRIAFSILRAHHLVVKKEKCQFGQTQIKYLGHIICQNGVKVDPEKIKAMMEWPKPATIKALRGFLGLTGYYRKFIAAEEAFELLKQTMMQAPILALPNFKLLFVVECDALGNGLGAVLMQEQRSIAYFNTVLKGKHLLLSTYENELMALVLTVKKWRPYLLGCHFVVQTDQRILKFLWEQRIMIEPQQKWLLKLMGYDFSIEFKKGKNNMAADALSKKDTQGEFNVVSSPLPQWLESIKVENQSH</sequence>
<dbReference type="PANTHER" id="PTHR37984:SF5">
    <property type="entry name" value="PROTEIN NYNRIN-LIKE"/>
    <property type="match status" value="1"/>
</dbReference>
<dbReference type="GO" id="GO:0003824">
    <property type="term" value="F:catalytic activity"/>
    <property type="evidence" value="ECO:0007669"/>
    <property type="project" value="UniProtKB-KW"/>
</dbReference>